<dbReference type="AlphaFoldDB" id="A0A512NJU1"/>
<reference evidence="2 3" key="1">
    <citation type="submission" date="2019-07" db="EMBL/GenBank/DDBJ databases">
        <title>Whole genome shotgun sequence of Reyranella soli NBRC 108950.</title>
        <authorList>
            <person name="Hosoyama A."/>
            <person name="Uohara A."/>
            <person name="Ohji S."/>
            <person name="Ichikawa N."/>
        </authorList>
    </citation>
    <scope>NUCLEOTIDE SEQUENCE [LARGE SCALE GENOMIC DNA]</scope>
    <source>
        <strain evidence="2 3">NBRC 108950</strain>
    </source>
</reference>
<dbReference type="SUPFAM" id="SSF51735">
    <property type="entry name" value="NAD(P)-binding Rossmann-fold domains"/>
    <property type="match status" value="1"/>
</dbReference>
<accession>A0A512NJU1</accession>
<dbReference type="Proteomes" id="UP000321058">
    <property type="component" value="Unassembled WGS sequence"/>
</dbReference>
<dbReference type="Pfam" id="PF22917">
    <property type="entry name" value="PRISE"/>
    <property type="match status" value="1"/>
</dbReference>
<evidence type="ECO:0000313" key="2">
    <source>
        <dbReference type="EMBL" id="GEP59210.1"/>
    </source>
</evidence>
<protein>
    <recommendedName>
        <fullName evidence="1">PRISE-like Rossmann-fold domain-containing protein</fullName>
    </recommendedName>
</protein>
<dbReference type="Gene3D" id="3.40.50.720">
    <property type="entry name" value="NAD(P)-binding Rossmann-like Domain"/>
    <property type="match status" value="1"/>
</dbReference>
<dbReference type="OrthoDB" id="4392084at2"/>
<dbReference type="PANTHER" id="PTHR32487:SF0">
    <property type="entry name" value="3-OXO-DELTA(4,5)-STEROID 5-BETA-REDUCTASE"/>
    <property type="match status" value="1"/>
</dbReference>
<proteinExistence type="predicted"/>
<name>A0A512NJU1_9HYPH</name>
<dbReference type="InterPro" id="IPR036291">
    <property type="entry name" value="NAD(P)-bd_dom_sf"/>
</dbReference>
<dbReference type="EMBL" id="BKAJ01000122">
    <property type="protein sequence ID" value="GEP59210.1"/>
    <property type="molecule type" value="Genomic_DNA"/>
</dbReference>
<dbReference type="InterPro" id="IPR055222">
    <property type="entry name" value="PRISE-like_Rossmann-fold"/>
</dbReference>
<keyword evidence="3" id="KW-1185">Reference proteome</keyword>
<organism evidence="2 3">
    <name type="scientific">Reyranella soli</name>
    <dbReference type="NCBI Taxonomy" id="1230389"/>
    <lineage>
        <taxon>Bacteria</taxon>
        <taxon>Pseudomonadati</taxon>
        <taxon>Pseudomonadota</taxon>
        <taxon>Alphaproteobacteria</taxon>
        <taxon>Hyphomicrobiales</taxon>
        <taxon>Reyranellaceae</taxon>
        <taxon>Reyranella</taxon>
    </lineage>
</organism>
<comment type="caution">
    <text evidence="2">The sequence shown here is derived from an EMBL/GenBank/DDBJ whole genome shotgun (WGS) entry which is preliminary data.</text>
</comment>
<dbReference type="RefSeq" id="WP_147154567.1">
    <property type="nucleotide sequence ID" value="NZ_BKAJ01000122.1"/>
</dbReference>
<feature type="domain" description="PRISE-like Rossmann-fold" evidence="1">
    <location>
        <begin position="93"/>
        <end position="366"/>
    </location>
</feature>
<evidence type="ECO:0000259" key="1">
    <source>
        <dbReference type="Pfam" id="PF22917"/>
    </source>
</evidence>
<evidence type="ECO:0000313" key="3">
    <source>
        <dbReference type="Proteomes" id="UP000321058"/>
    </source>
</evidence>
<gene>
    <name evidence="2" type="ORF">RSO01_63760</name>
</gene>
<dbReference type="PANTHER" id="PTHR32487">
    <property type="entry name" value="3-OXO-DELTA(4,5)-STEROID 5-BETA-REDUCTASE"/>
    <property type="match status" value="1"/>
</dbReference>
<sequence length="368" mass="40460">MPSKRVLIAGATGLVGYAALKHFGSQKDCEVIALSRRQPDETFGARWHPLDLTDAAACASLVSGLGAITHLVYAALYERPGLVAGWQEDEQIRTNDLMLRNLLGPLEQASSLRHVALLQGTKAYGVHVRPLTVPARENRSEMHEQPNFYWNQERYLREAQSKAELAGKAWSWSILRPVLIVGDSVGSAMNVIPALGAYAAMMRRASKTRLDYPGGVGRVAQAVDADLLARAIAWSGESTKARNEIFNVTNGDVFVWPNVWPAIADALGFEPGEHVPLRLDSEIRPQEAAWAEIRAAHGLTSGTLKEFVGLSFEYADYTMGYGRDRPGPPAIVSTIKLMQAGFCEVMDTEMMFRKAFAEMQAKKLLPPR</sequence>